<gene>
    <name evidence="2" type="ORF">CKA81_06610</name>
</gene>
<protein>
    <submittedName>
        <fullName evidence="2">Uncharacterized protein</fullName>
    </submittedName>
</protein>
<evidence type="ECO:0000313" key="3">
    <source>
        <dbReference type="Proteomes" id="UP000283474"/>
    </source>
</evidence>
<feature type="transmembrane region" description="Helical" evidence="1">
    <location>
        <begin position="44"/>
        <end position="63"/>
    </location>
</feature>
<dbReference type="KEGG" id="pus:CKA81_06610"/>
<reference evidence="2 3" key="1">
    <citation type="submission" date="2017-08" db="EMBL/GenBank/DDBJ databases">
        <authorList>
            <person name="Park S.-J."/>
            <person name="Kim H."/>
        </authorList>
    </citation>
    <scope>NUCLEOTIDE SEQUENCE [LARGE SCALE GENOMIC DNA]</scope>
    <source>
        <strain evidence="3">ye3</strain>
    </source>
</reference>
<organism evidence="2 3">
    <name type="scientific">Pollutimonas thiosulfatoxidans</name>
    <dbReference type="NCBI Taxonomy" id="2028345"/>
    <lineage>
        <taxon>Bacteria</taxon>
        <taxon>Pseudomonadati</taxon>
        <taxon>Pseudomonadota</taxon>
        <taxon>Betaproteobacteria</taxon>
        <taxon>Burkholderiales</taxon>
        <taxon>Alcaligenaceae</taxon>
        <taxon>Pollutimonas</taxon>
    </lineage>
</organism>
<feature type="transmembrane region" description="Helical" evidence="1">
    <location>
        <begin position="12"/>
        <end position="32"/>
    </location>
</feature>
<dbReference type="EMBL" id="CP022987">
    <property type="protein sequence ID" value="QAA93545.1"/>
    <property type="molecule type" value="Genomic_DNA"/>
</dbReference>
<dbReference type="OrthoDB" id="8685566at2"/>
<feature type="transmembrane region" description="Helical" evidence="1">
    <location>
        <begin position="83"/>
        <end position="106"/>
    </location>
</feature>
<accession>A0A410GB76</accession>
<name>A0A410GB76_9BURK</name>
<keyword evidence="1" id="KW-1133">Transmembrane helix</keyword>
<dbReference type="RefSeq" id="WP_128354592.1">
    <property type="nucleotide sequence ID" value="NZ_CP022987.1"/>
</dbReference>
<proteinExistence type="predicted"/>
<evidence type="ECO:0000256" key="1">
    <source>
        <dbReference type="SAM" id="Phobius"/>
    </source>
</evidence>
<keyword evidence="1" id="KW-0812">Transmembrane</keyword>
<dbReference type="AlphaFoldDB" id="A0A410GB76"/>
<sequence length="113" mass="12281">MLSNSLMLGFRFLAWLNGLGILLVLACSAGIIEVSLDPGWLRMPLAGFLAGLSLVALGLLWVYPVQTSLLSQLAAGRPRRSHWLPLACVLIAYTLSLLAFVFSSWMTQGMLAF</sequence>
<keyword evidence="3" id="KW-1185">Reference proteome</keyword>
<evidence type="ECO:0000313" key="2">
    <source>
        <dbReference type="EMBL" id="QAA93545.1"/>
    </source>
</evidence>
<keyword evidence="1" id="KW-0472">Membrane</keyword>
<dbReference type="Proteomes" id="UP000283474">
    <property type="component" value="Chromosome"/>
</dbReference>